<comment type="caution">
    <text evidence="6">The sequence shown here is derived from an EMBL/GenBank/DDBJ whole genome shotgun (WGS) entry which is preliminary data.</text>
</comment>
<sequence length="292" mass="32899">MTVLTLRFGQYRLAGYRSGEGGIPLLVVHGGPGVPCSYVYGAHKHYAAEGFDVVSWDQLGCGGSDRPDDPGLWQVDRFVAEVDAVREQLGWDKFFLLGNSWGGMLGIEYCLAHLDHVRGFVIGNSAASMPRLIRGFDRCKQGLGSDTARMMALREAEGTVDHPEYLAARTLLMYRHMLRMDHWPEPVLDAMRPEGIGTGPFTAMFGPHFYNCSGNLRDWDRMADLPRITIPTLVTTSEWDYLLPEYARLMWEHLPQSELVIFRNSGHMPFWDAADRYHPAVLGFLKRHAGLL</sequence>
<evidence type="ECO:0000256" key="1">
    <source>
        <dbReference type="ARBA" id="ARBA00010088"/>
    </source>
</evidence>
<evidence type="ECO:0000313" key="6">
    <source>
        <dbReference type="EMBL" id="MCW6508749.1"/>
    </source>
</evidence>
<dbReference type="PIRSF" id="PIRSF005539">
    <property type="entry name" value="Pept_S33_TRI_F1"/>
    <property type="match status" value="1"/>
</dbReference>
<reference evidence="6" key="1">
    <citation type="submission" date="2022-05" db="EMBL/GenBank/DDBJ databases">
        <authorList>
            <person name="Pankratov T."/>
        </authorList>
    </citation>
    <scope>NUCLEOTIDE SEQUENCE</scope>
    <source>
        <strain evidence="6">BP6-180914</strain>
    </source>
</reference>
<protein>
    <submittedName>
        <fullName evidence="6">Proline iminopeptidase-family hydrolase</fullName>
    </submittedName>
</protein>
<dbReference type="Gene3D" id="3.40.50.1820">
    <property type="entry name" value="alpha/beta hydrolase"/>
    <property type="match status" value="1"/>
</dbReference>
<gene>
    <name evidence="6" type="ORF">M8523_12045</name>
</gene>
<evidence type="ECO:0000313" key="7">
    <source>
        <dbReference type="Proteomes" id="UP001165667"/>
    </source>
</evidence>
<feature type="domain" description="AB hydrolase-1" evidence="5">
    <location>
        <begin position="24"/>
        <end position="273"/>
    </location>
</feature>
<dbReference type="SUPFAM" id="SSF53474">
    <property type="entry name" value="alpha/beta-Hydrolases"/>
    <property type="match status" value="1"/>
</dbReference>
<dbReference type="GO" id="GO:0016020">
    <property type="term" value="C:membrane"/>
    <property type="evidence" value="ECO:0007669"/>
    <property type="project" value="TreeGrafter"/>
</dbReference>
<dbReference type="GO" id="GO:0006508">
    <property type="term" value="P:proteolysis"/>
    <property type="evidence" value="ECO:0007669"/>
    <property type="project" value="InterPro"/>
</dbReference>
<dbReference type="InterPro" id="IPR000073">
    <property type="entry name" value="AB_hydrolase_1"/>
</dbReference>
<evidence type="ECO:0000256" key="3">
    <source>
        <dbReference type="PIRNR" id="PIRNR005539"/>
    </source>
</evidence>
<feature type="active site" description="Proton donor" evidence="4">
    <location>
        <position position="267"/>
    </location>
</feature>
<dbReference type="PANTHER" id="PTHR43798:SF31">
    <property type="entry name" value="AB HYDROLASE SUPERFAMILY PROTEIN YCLE"/>
    <property type="match status" value="1"/>
</dbReference>
<dbReference type="InterPro" id="IPR029058">
    <property type="entry name" value="AB_hydrolase_fold"/>
</dbReference>
<dbReference type="Proteomes" id="UP001165667">
    <property type="component" value="Unassembled WGS sequence"/>
</dbReference>
<dbReference type="InterPro" id="IPR002410">
    <property type="entry name" value="Peptidase_S33"/>
</dbReference>
<evidence type="ECO:0000256" key="2">
    <source>
        <dbReference type="ARBA" id="ARBA00022801"/>
    </source>
</evidence>
<dbReference type="InterPro" id="IPR005945">
    <property type="entry name" value="Pro_imino_pep"/>
</dbReference>
<evidence type="ECO:0000256" key="4">
    <source>
        <dbReference type="PIRSR" id="PIRSR005539-1"/>
    </source>
</evidence>
<dbReference type="RefSeq" id="WP_282585121.1">
    <property type="nucleotide sequence ID" value="NZ_JAMOIM010000007.1"/>
</dbReference>
<dbReference type="Pfam" id="PF00561">
    <property type="entry name" value="Abhydrolase_1"/>
    <property type="match status" value="1"/>
</dbReference>
<evidence type="ECO:0000259" key="5">
    <source>
        <dbReference type="Pfam" id="PF00561"/>
    </source>
</evidence>
<dbReference type="PANTHER" id="PTHR43798">
    <property type="entry name" value="MONOACYLGLYCEROL LIPASE"/>
    <property type="match status" value="1"/>
</dbReference>
<dbReference type="InterPro" id="IPR050266">
    <property type="entry name" value="AB_hydrolase_sf"/>
</dbReference>
<dbReference type="NCBIfam" id="TIGR01250">
    <property type="entry name" value="pro_imino_pep_2"/>
    <property type="match status" value="1"/>
</dbReference>
<dbReference type="EMBL" id="JAMOIM010000007">
    <property type="protein sequence ID" value="MCW6508749.1"/>
    <property type="molecule type" value="Genomic_DNA"/>
</dbReference>
<dbReference type="PRINTS" id="PR00793">
    <property type="entry name" value="PROAMNOPTASE"/>
</dbReference>
<proteinExistence type="inferred from homology"/>
<dbReference type="AlphaFoldDB" id="A0AA42CIU2"/>
<organism evidence="6 7">
    <name type="scientific">Lichenifustis flavocetrariae</name>
    <dbReference type="NCBI Taxonomy" id="2949735"/>
    <lineage>
        <taxon>Bacteria</taxon>
        <taxon>Pseudomonadati</taxon>
        <taxon>Pseudomonadota</taxon>
        <taxon>Alphaproteobacteria</taxon>
        <taxon>Hyphomicrobiales</taxon>
        <taxon>Lichenihabitantaceae</taxon>
        <taxon>Lichenifustis</taxon>
    </lineage>
</organism>
<comment type="similarity">
    <text evidence="1 3">Belongs to the peptidase S33 family.</text>
</comment>
<keyword evidence="7" id="KW-1185">Reference proteome</keyword>
<feature type="active site" description="Nucleophile" evidence="4">
    <location>
        <position position="100"/>
    </location>
</feature>
<name>A0AA42CIU2_9HYPH</name>
<feature type="active site" evidence="4">
    <location>
        <position position="240"/>
    </location>
</feature>
<dbReference type="GO" id="GO:0008233">
    <property type="term" value="F:peptidase activity"/>
    <property type="evidence" value="ECO:0007669"/>
    <property type="project" value="InterPro"/>
</dbReference>
<accession>A0AA42CIU2</accession>
<keyword evidence="2 3" id="KW-0378">Hydrolase</keyword>